<evidence type="ECO:0000256" key="2">
    <source>
        <dbReference type="ARBA" id="ARBA00022448"/>
    </source>
</evidence>
<protein>
    <submittedName>
        <fullName evidence="6">Glycine betaine ABC transport system, ATP-binding protein OpuAA</fullName>
        <ecNumber evidence="6">3.6.3.32</ecNumber>
    </submittedName>
</protein>
<evidence type="ECO:0000313" key="6">
    <source>
        <dbReference type="EMBL" id="VAW12390.1"/>
    </source>
</evidence>
<dbReference type="SMART" id="SM00382">
    <property type="entry name" value="AAA"/>
    <property type="match status" value="1"/>
</dbReference>
<keyword evidence="2" id="KW-0813">Transport</keyword>
<dbReference type="NCBIfam" id="TIGR01186">
    <property type="entry name" value="proV"/>
    <property type="match status" value="1"/>
</dbReference>
<dbReference type="SUPFAM" id="SSF52540">
    <property type="entry name" value="P-loop containing nucleoside triphosphate hydrolases"/>
    <property type="match status" value="1"/>
</dbReference>
<dbReference type="GO" id="GO:0005524">
    <property type="term" value="F:ATP binding"/>
    <property type="evidence" value="ECO:0007669"/>
    <property type="project" value="UniProtKB-KW"/>
</dbReference>
<dbReference type="GO" id="GO:0031460">
    <property type="term" value="P:glycine betaine transport"/>
    <property type="evidence" value="ECO:0007669"/>
    <property type="project" value="InterPro"/>
</dbReference>
<dbReference type="EC" id="3.6.3.32" evidence="6"/>
<dbReference type="GO" id="GO:0006950">
    <property type="term" value="P:response to stress"/>
    <property type="evidence" value="ECO:0007669"/>
    <property type="project" value="UniProtKB-ARBA"/>
</dbReference>
<comment type="similarity">
    <text evidence="1">Belongs to the ABC transporter superfamily.</text>
</comment>
<dbReference type="InterPro" id="IPR051921">
    <property type="entry name" value="ABC_osmolyte_uptake_ATP-bind"/>
</dbReference>
<dbReference type="CDD" id="cd03294">
    <property type="entry name" value="ABC_Pro_Gly_Betaine"/>
    <property type="match status" value="1"/>
</dbReference>
<dbReference type="InterPro" id="IPR017871">
    <property type="entry name" value="ABC_transporter-like_CS"/>
</dbReference>
<keyword evidence="6" id="KW-0378">Hydrolase</keyword>
<dbReference type="EMBL" id="UOEM01000043">
    <property type="protein sequence ID" value="VAW12390.1"/>
    <property type="molecule type" value="Genomic_DNA"/>
</dbReference>
<evidence type="ECO:0000256" key="1">
    <source>
        <dbReference type="ARBA" id="ARBA00005417"/>
    </source>
</evidence>
<dbReference type="Pfam" id="PF00005">
    <property type="entry name" value="ABC_tran"/>
    <property type="match status" value="1"/>
</dbReference>
<keyword evidence="4 6" id="KW-0067">ATP-binding</keyword>
<reference evidence="6" key="1">
    <citation type="submission" date="2018-06" db="EMBL/GenBank/DDBJ databases">
        <authorList>
            <person name="Zhirakovskaya E."/>
        </authorList>
    </citation>
    <scope>NUCLEOTIDE SEQUENCE</scope>
</reference>
<dbReference type="PANTHER" id="PTHR43869">
    <property type="entry name" value="GLYCINE BETAINE/PROLINE BETAINE TRANSPORT SYSTEM ATP-BINDING PROTEIN PROV"/>
    <property type="match status" value="1"/>
</dbReference>
<name>A0A3B0T699_9ZZZZ</name>
<dbReference type="Gene3D" id="3.40.50.300">
    <property type="entry name" value="P-loop containing nucleotide triphosphate hydrolases"/>
    <property type="match status" value="1"/>
</dbReference>
<feature type="domain" description="ABC transporter" evidence="5">
    <location>
        <begin position="40"/>
        <end position="277"/>
    </location>
</feature>
<dbReference type="FunFam" id="3.40.50.300:FF:000201">
    <property type="entry name" value="Glycine betaine/L-proline ABC transporter ATP-binding protein"/>
    <property type="match status" value="1"/>
</dbReference>
<gene>
    <name evidence="6" type="ORF">MNBD_ALPHA09-127</name>
</gene>
<dbReference type="GO" id="GO:0016020">
    <property type="term" value="C:membrane"/>
    <property type="evidence" value="ECO:0007669"/>
    <property type="project" value="InterPro"/>
</dbReference>
<dbReference type="GO" id="GO:0016887">
    <property type="term" value="F:ATP hydrolysis activity"/>
    <property type="evidence" value="ECO:0007669"/>
    <property type="project" value="InterPro"/>
</dbReference>
<dbReference type="InterPro" id="IPR027417">
    <property type="entry name" value="P-loop_NTPase"/>
</dbReference>
<evidence type="ECO:0000259" key="5">
    <source>
        <dbReference type="PROSITE" id="PS50893"/>
    </source>
</evidence>
<dbReference type="PANTHER" id="PTHR43869:SF1">
    <property type="entry name" value="GLYCINE BETAINE_PROLINE BETAINE TRANSPORT SYSTEM ATP-BINDING PROTEIN PROV"/>
    <property type="match status" value="1"/>
</dbReference>
<evidence type="ECO:0000256" key="4">
    <source>
        <dbReference type="ARBA" id="ARBA00022840"/>
    </source>
</evidence>
<dbReference type="AlphaFoldDB" id="A0A3B0T699"/>
<proteinExistence type="inferred from homology"/>
<dbReference type="InterPro" id="IPR003593">
    <property type="entry name" value="AAA+_ATPase"/>
</dbReference>
<dbReference type="InterPro" id="IPR005892">
    <property type="entry name" value="Gly-betaine_transp_ATP-bd"/>
</dbReference>
<accession>A0A3B0T699</accession>
<dbReference type="InterPro" id="IPR003439">
    <property type="entry name" value="ABC_transporter-like_ATP-bd"/>
</dbReference>
<organism evidence="6">
    <name type="scientific">hydrothermal vent metagenome</name>
    <dbReference type="NCBI Taxonomy" id="652676"/>
    <lineage>
        <taxon>unclassified sequences</taxon>
        <taxon>metagenomes</taxon>
        <taxon>ecological metagenomes</taxon>
    </lineage>
</organism>
<sequence>MPLEKVSSGGTRDDRPVKLACRSVWKVFGDGAAGLFRGGGQPGDAALADGPFIAAVRDVTLDVVEGEIFIIMGLSGSGKSTLVRCMTRLIEPTWGEVLFDGQDLVKASARELTALRRHKMGMVFQHFALLPHRTVLGNVGFPLEVQGVARGPREASAMEAIELVGLAGREQYYPAELSGGQQQRVGIARSLVVKPDVWFLDEPFSALDPLIRREMQDEFLRLQSVLRKTIVFITHDFEEAIRLADRIAIMKDGKIVQIGTSEDLVLNPATDYVEEFTRGIPRTKVLTAAAIAGPPGDGPFAGMVPASAKVGTLVSTVLTARTNAVFRVEDEAGCVVGQLTAEDIIAVLSTETETP</sequence>
<keyword evidence="3" id="KW-0547">Nucleotide-binding</keyword>
<dbReference type="PROSITE" id="PS00211">
    <property type="entry name" value="ABC_TRANSPORTER_1"/>
    <property type="match status" value="1"/>
</dbReference>
<evidence type="ECO:0000256" key="3">
    <source>
        <dbReference type="ARBA" id="ARBA00022741"/>
    </source>
</evidence>
<dbReference type="PROSITE" id="PS50893">
    <property type="entry name" value="ABC_TRANSPORTER_2"/>
    <property type="match status" value="1"/>
</dbReference>